<protein>
    <recommendedName>
        <fullName evidence="4">serine-type D-Ala-D-Ala carboxypeptidase</fullName>
        <ecNumber evidence="4">3.4.16.4</ecNumber>
    </recommendedName>
</protein>
<dbReference type="PROSITE" id="PS51178">
    <property type="entry name" value="PASTA"/>
    <property type="match status" value="1"/>
</dbReference>
<comment type="catalytic activity">
    <reaction evidence="6">
        <text>Preferential cleavage: (Ac)2-L-Lys-D-Ala-|-D-Ala. Also transpeptidation of peptidyl-alanyl moieties that are N-acyl substituents of D-alanine.</text>
        <dbReference type="EC" id="3.4.16.4"/>
    </reaction>
</comment>
<comment type="similarity">
    <text evidence="3">Belongs to the transpeptidase family.</text>
</comment>
<evidence type="ECO:0000256" key="1">
    <source>
        <dbReference type="ARBA" id="ARBA00004370"/>
    </source>
</evidence>
<dbReference type="InterPro" id="IPR001460">
    <property type="entry name" value="PCN-bd_Tpept"/>
</dbReference>
<comment type="pathway">
    <text evidence="2">Cell wall biogenesis; peptidoglycan biosynthesis.</text>
</comment>
<dbReference type="EC" id="3.4.16.4" evidence="4"/>
<dbReference type="Proteomes" id="UP001341820">
    <property type="component" value="Unassembled WGS sequence"/>
</dbReference>
<dbReference type="SUPFAM" id="SSF56519">
    <property type="entry name" value="Penicillin binding protein dimerisation domain"/>
    <property type="match status" value="1"/>
</dbReference>
<dbReference type="RefSeq" id="WP_144559212.1">
    <property type="nucleotide sequence ID" value="NZ_CP042163.1"/>
</dbReference>
<dbReference type="SUPFAM" id="SSF56601">
    <property type="entry name" value="beta-lactamase/transpeptidase-like"/>
    <property type="match status" value="1"/>
</dbReference>
<keyword evidence="11" id="KW-1185">Reference proteome</keyword>
<dbReference type="PANTHER" id="PTHR30627">
    <property type="entry name" value="PEPTIDOGLYCAN D,D-TRANSPEPTIDASE"/>
    <property type="match status" value="1"/>
</dbReference>
<sequence length="730" mass="80449">MEIKRAVTNKRAVVLLFLFLAVFVVLVGRIAYIQITKEVKGNDLVAMAEERYSRSEILPSERGSISDRHGSVLAEDIPAYHVLAVLSENQGKGNYIEDIERTAEQLAPMIQLEVEELTSMLTDGKNEGRYQIELGPTSRYLSFETKESIQDLKLPGIQLEEATRRYYPNQTFASHVIGQKSINEDVGSIGLEGRLDEFLASTDGSIEYSRLGRLNSPAENITLPSDGASVQLTLDTRIQASMEQAMSQVELEFSPEKMTAIAADAKTGEILAMSNRPSFNPNQHGQIENYLNYAVADAVEPGSTLKMFTVAAAIEEGYFQDDKHFQSGEYEIDLHSNPVRDVNPEGWGEISYEEGVHRSSNVLMSKLVLEDLGIEPFYQYLEDFGFSKLTGIDLSQESTGRLEKGRRSDAARTAFGQTSTMTPVQLVQAATAIANGGKMMKPYIVQEIVDDEGEILQEGASEVVGEPISAETAAHVRDLLRGVVTEEYGTGRKYDIQGVDVLGKTGTAQIAEKGGYLNGHGQYLYSFLGMAPYEDPEIVVYVSVTKPNLTTEQSGNDPVSMIFNAVMQSSMAYLDLEPNEEELLEEAEDSGFDMADVVGERTTYATELLEDKEVIVVGEGDRIAYQEPAEGVRVLNDEPILLITDGESRALPDMRGWSRRDVLKMTNILDLELDYSGNGYVVQQSPVAGTPISEGETLQVHLESTVPEDGDETDSTEEEQEQETETEGDS</sequence>
<dbReference type="SUPFAM" id="SSF54184">
    <property type="entry name" value="Penicillin-binding protein 2x (pbp-2x), c-terminal domain"/>
    <property type="match status" value="2"/>
</dbReference>
<dbReference type="Pfam" id="PF00905">
    <property type="entry name" value="Transpeptidase"/>
    <property type="match status" value="1"/>
</dbReference>
<accession>A0ABU6NGP7</accession>
<dbReference type="EMBL" id="JAROAS010000006">
    <property type="protein sequence ID" value="MED4127390.1"/>
    <property type="molecule type" value="Genomic_DNA"/>
</dbReference>
<dbReference type="InterPro" id="IPR050515">
    <property type="entry name" value="Beta-lactam/transpept"/>
</dbReference>
<feature type="transmembrane region" description="Helical" evidence="8">
    <location>
        <begin position="12"/>
        <end position="32"/>
    </location>
</feature>
<name>A0ABU6NGP7_9BACI</name>
<comment type="subcellular location">
    <subcellularLocation>
        <location evidence="1">Membrane</location>
    </subcellularLocation>
</comment>
<comment type="caution">
    <text evidence="10">The sequence shown here is derived from an EMBL/GenBank/DDBJ whole genome shotgun (WGS) entry which is preliminary data.</text>
</comment>
<feature type="domain" description="PASTA" evidence="9">
    <location>
        <begin position="645"/>
        <end position="704"/>
    </location>
</feature>
<evidence type="ECO:0000256" key="3">
    <source>
        <dbReference type="ARBA" id="ARBA00007171"/>
    </source>
</evidence>
<dbReference type="Pfam" id="PF03717">
    <property type="entry name" value="PBP_dimer"/>
    <property type="match status" value="1"/>
</dbReference>
<evidence type="ECO:0000259" key="9">
    <source>
        <dbReference type="PROSITE" id="PS51178"/>
    </source>
</evidence>
<dbReference type="InterPro" id="IPR036138">
    <property type="entry name" value="PBP_dimer_sf"/>
</dbReference>
<gene>
    <name evidence="10" type="ORF">P5F74_04480</name>
</gene>
<dbReference type="InterPro" id="IPR012338">
    <property type="entry name" value="Beta-lactam/transpept-like"/>
</dbReference>
<dbReference type="InterPro" id="IPR005543">
    <property type="entry name" value="PASTA_dom"/>
</dbReference>
<dbReference type="PANTHER" id="PTHR30627:SF26">
    <property type="entry name" value="PENICILLIN-BINDING PROTEIN 2B"/>
    <property type="match status" value="1"/>
</dbReference>
<dbReference type="Gene3D" id="3.30.70.2110">
    <property type="match status" value="1"/>
</dbReference>
<evidence type="ECO:0000256" key="4">
    <source>
        <dbReference type="ARBA" id="ARBA00012448"/>
    </source>
</evidence>
<proteinExistence type="inferred from homology"/>
<keyword evidence="8" id="KW-1133">Transmembrane helix</keyword>
<keyword evidence="8" id="KW-0812">Transmembrane</keyword>
<evidence type="ECO:0000256" key="2">
    <source>
        <dbReference type="ARBA" id="ARBA00004752"/>
    </source>
</evidence>
<dbReference type="InterPro" id="IPR005311">
    <property type="entry name" value="PBP_dimer"/>
</dbReference>
<evidence type="ECO:0000256" key="5">
    <source>
        <dbReference type="ARBA" id="ARBA00023136"/>
    </source>
</evidence>
<dbReference type="Gene3D" id="3.90.1310.10">
    <property type="entry name" value="Penicillin-binding protein 2a (Domain 2)"/>
    <property type="match status" value="1"/>
</dbReference>
<feature type="compositionally biased region" description="Acidic residues" evidence="7">
    <location>
        <begin position="706"/>
        <end position="730"/>
    </location>
</feature>
<feature type="region of interest" description="Disordered" evidence="7">
    <location>
        <begin position="704"/>
        <end position="730"/>
    </location>
</feature>
<reference evidence="10 11" key="1">
    <citation type="submission" date="2023-03" db="EMBL/GenBank/DDBJ databases">
        <title>Bacillus Genome Sequencing.</title>
        <authorList>
            <person name="Dunlap C."/>
        </authorList>
    </citation>
    <scope>NUCLEOTIDE SEQUENCE [LARGE SCALE GENOMIC DNA]</scope>
    <source>
        <strain evidence="10 11">B-4107</strain>
    </source>
</reference>
<organism evidence="10 11">
    <name type="scientific">Shouchella miscanthi</name>
    <dbReference type="NCBI Taxonomy" id="2598861"/>
    <lineage>
        <taxon>Bacteria</taxon>
        <taxon>Bacillati</taxon>
        <taxon>Bacillota</taxon>
        <taxon>Bacilli</taxon>
        <taxon>Bacillales</taxon>
        <taxon>Bacillaceae</taxon>
        <taxon>Shouchella</taxon>
    </lineage>
</organism>
<evidence type="ECO:0000313" key="11">
    <source>
        <dbReference type="Proteomes" id="UP001341820"/>
    </source>
</evidence>
<evidence type="ECO:0000256" key="7">
    <source>
        <dbReference type="SAM" id="MobiDB-lite"/>
    </source>
</evidence>
<evidence type="ECO:0000256" key="6">
    <source>
        <dbReference type="ARBA" id="ARBA00034000"/>
    </source>
</evidence>
<evidence type="ECO:0000256" key="8">
    <source>
        <dbReference type="SAM" id="Phobius"/>
    </source>
</evidence>
<dbReference type="Gene3D" id="3.40.710.10">
    <property type="entry name" value="DD-peptidase/beta-lactamase superfamily"/>
    <property type="match status" value="1"/>
</dbReference>
<dbReference type="Pfam" id="PF03793">
    <property type="entry name" value="PASTA"/>
    <property type="match status" value="1"/>
</dbReference>
<keyword evidence="5 8" id="KW-0472">Membrane</keyword>
<dbReference type="CDD" id="cd06575">
    <property type="entry name" value="PASTA_Pbp2x-like_2"/>
    <property type="match status" value="1"/>
</dbReference>
<dbReference type="SMART" id="SM00740">
    <property type="entry name" value="PASTA"/>
    <property type="match status" value="2"/>
</dbReference>
<evidence type="ECO:0000313" key="10">
    <source>
        <dbReference type="EMBL" id="MED4127390.1"/>
    </source>
</evidence>